<feature type="chain" id="PRO_5004891380" evidence="1">
    <location>
        <begin position="19"/>
        <end position="109"/>
    </location>
</feature>
<sequence>MLPLITVVLAFLANSTLAAPPTKPLPYSPSLGSQFQENQERTGLLGCAGSISFVKASADYSFDLLLSTQVSKDSASAREAAVRRRAQNKEIEHERAFSITSSSIPSRTS</sequence>
<evidence type="ECO:0000313" key="3">
    <source>
        <dbReference type="Proteomes" id="UP000054337"/>
    </source>
</evidence>
<accession>W7E335</accession>
<gene>
    <name evidence="2" type="ORF">COCVIDRAFT_20617</name>
</gene>
<proteinExistence type="predicted"/>
<keyword evidence="3" id="KW-1185">Reference proteome</keyword>
<organism evidence="2 3">
    <name type="scientific">Bipolaris victoriae (strain FI3)</name>
    <name type="common">Victoria blight of oats agent</name>
    <name type="synonym">Cochliobolus victoriae</name>
    <dbReference type="NCBI Taxonomy" id="930091"/>
    <lineage>
        <taxon>Eukaryota</taxon>
        <taxon>Fungi</taxon>
        <taxon>Dikarya</taxon>
        <taxon>Ascomycota</taxon>
        <taxon>Pezizomycotina</taxon>
        <taxon>Dothideomycetes</taxon>
        <taxon>Pleosporomycetidae</taxon>
        <taxon>Pleosporales</taxon>
        <taxon>Pleosporineae</taxon>
        <taxon>Pleosporaceae</taxon>
        <taxon>Bipolaris</taxon>
    </lineage>
</organism>
<evidence type="ECO:0000256" key="1">
    <source>
        <dbReference type="SAM" id="SignalP"/>
    </source>
</evidence>
<name>W7E335_BIPV3</name>
<feature type="signal peptide" evidence="1">
    <location>
        <begin position="1"/>
        <end position="18"/>
    </location>
</feature>
<dbReference type="Proteomes" id="UP000054337">
    <property type="component" value="Unassembled WGS sequence"/>
</dbReference>
<dbReference type="EMBL" id="KI968845">
    <property type="protein sequence ID" value="EUN21504.1"/>
    <property type="molecule type" value="Genomic_DNA"/>
</dbReference>
<keyword evidence="1" id="KW-0732">Signal</keyword>
<dbReference type="HOGENOM" id="CLU_2183485_0_0_1"/>
<evidence type="ECO:0000313" key="2">
    <source>
        <dbReference type="EMBL" id="EUN21504.1"/>
    </source>
</evidence>
<protein>
    <submittedName>
        <fullName evidence="2">Uncharacterized protein</fullName>
    </submittedName>
</protein>
<dbReference type="GeneID" id="26252568"/>
<dbReference type="RefSeq" id="XP_014551062.1">
    <property type="nucleotide sequence ID" value="XM_014695576.1"/>
</dbReference>
<reference evidence="2 3" key="1">
    <citation type="journal article" date="2013" name="PLoS Genet.">
        <title>Comparative genome structure, secondary metabolite, and effector coding capacity across Cochliobolus pathogens.</title>
        <authorList>
            <person name="Condon B.J."/>
            <person name="Leng Y."/>
            <person name="Wu D."/>
            <person name="Bushley K.E."/>
            <person name="Ohm R.A."/>
            <person name="Otillar R."/>
            <person name="Martin J."/>
            <person name="Schackwitz W."/>
            <person name="Grimwood J."/>
            <person name="MohdZainudin N."/>
            <person name="Xue C."/>
            <person name="Wang R."/>
            <person name="Manning V.A."/>
            <person name="Dhillon B."/>
            <person name="Tu Z.J."/>
            <person name="Steffenson B.J."/>
            <person name="Salamov A."/>
            <person name="Sun H."/>
            <person name="Lowry S."/>
            <person name="LaButti K."/>
            <person name="Han J."/>
            <person name="Copeland A."/>
            <person name="Lindquist E."/>
            <person name="Barry K."/>
            <person name="Schmutz J."/>
            <person name="Baker S.E."/>
            <person name="Ciuffetti L.M."/>
            <person name="Grigoriev I.V."/>
            <person name="Zhong S."/>
            <person name="Turgeon B.G."/>
        </authorList>
    </citation>
    <scope>NUCLEOTIDE SEQUENCE [LARGE SCALE GENOMIC DNA]</scope>
    <source>
        <strain evidence="2 3">FI3</strain>
    </source>
</reference>
<dbReference type="AlphaFoldDB" id="W7E335"/>